<dbReference type="GO" id="GO:0005829">
    <property type="term" value="C:cytosol"/>
    <property type="evidence" value="ECO:0007669"/>
    <property type="project" value="TreeGrafter"/>
</dbReference>
<accession>A0A6C0EN03</accession>
<dbReference type="PANTHER" id="PTHR30031:SF0">
    <property type="entry name" value="PHOSPHOENOLPYRUVATE CARBOXYKINASE (ATP)"/>
    <property type="match status" value="1"/>
</dbReference>
<evidence type="ECO:0000313" key="1">
    <source>
        <dbReference type="EMBL" id="QHT28745.1"/>
    </source>
</evidence>
<dbReference type="EMBL" id="MN738864">
    <property type="protein sequence ID" value="QHT28745.1"/>
    <property type="molecule type" value="Genomic_DNA"/>
</dbReference>
<dbReference type="GO" id="GO:0004612">
    <property type="term" value="F:phosphoenolpyruvate carboxykinase (ATP) activity"/>
    <property type="evidence" value="ECO:0007669"/>
    <property type="project" value="InterPro"/>
</dbReference>
<dbReference type="SUPFAM" id="SSF53795">
    <property type="entry name" value="PEP carboxykinase-like"/>
    <property type="match status" value="1"/>
</dbReference>
<dbReference type="InterPro" id="IPR013035">
    <property type="entry name" value="PEP_carboxykinase_C"/>
</dbReference>
<dbReference type="PANTHER" id="PTHR30031">
    <property type="entry name" value="PHOSPHOENOLPYRUVATE CARBOXYKINASE ATP"/>
    <property type="match status" value="1"/>
</dbReference>
<name>A0A6C0EN03_9ZZZZ</name>
<dbReference type="Pfam" id="PF01293">
    <property type="entry name" value="PEPCK_ATP"/>
    <property type="match status" value="1"/>
</dbReference>
<evidence type="ECO:0008006" key="2">
    <source>
        <dbReference type="Google" id="ProtNLM"/>
    </source>
</evidence>
<protein>
    <recommendedName>
        <fullName evidence="2">Phosphoenolpyruvate carboxykinase (ATP)</fullName>
    </recommendedName>
</protein>
<dbReference type="AlphaFoldDB" id="A0A6C0EN03"/>
<dbReference type="InterPro" id="IPR001272">
    <property type="entry name" value="PEP_carboxykinase_ATP"/>
</dbReference>
<dbReference type="GO" id="GO:0006094">
    <property type="term" value="P:gluconeogenesis"/>
    <property type="evidence" value="ECO:0007669"/>
    <property type="project" value="InterPro"/>
</dbReference>
<reference evidence="1" key="1">
    <citation type="journal article" date="2020" name="Nature">
        <title>Giant virus diversity and host interactions through global metagenomics.</title>
        <authorList>
            <person name="Schulz F."/>
            <person name="Roux S."/>
            <person name="Paez-Espino D."/>
            <person name="Jungbluth S."/>
            <person name="Walsh D.A."/>
            <person name="Denef V.J."/>
            <person name="McMahon K.D."/>
            <person name="Konstantinidis K.T."/>
            <person name="Eloe-Fadrosh E.A."/>
            <person name="Kyrpides N.C."/>
            <person name="Woyke T."/>
        </authorList>
    </citation>
    <scope>NUCLEOTIDE SEQUENCE</scope>
    <source>
        <strain evidence="1">GVMAG-M-3300001351-8</strain>
    </source>
</reference>
<dbReference type="GO" id="GO:0005524">
    <property type="term" value="F:ATP binding"/>
    <property type="evidence" value="ECO:0007669"/>
    <property type="project" value="InterPro"/>
</dbReference>
<sequence>MDEATFSACFGEAFIAWDPLKYAKLLEENHKCNVWLINTGWLDGSYALGKRCKLEHTREIINAIHNGTLCNAEYATLPMFNLEYPIHCNNIGNTILNPRNLWENKEEYDKLLKHLANGFITNFKNNWNHMDCNCNYYLLLSLN</sequence>
<organism evidence="1">
    <name type="scientific">viral metagenome</name>
    <dbReference type="NCBI Taxonomy" id="1070528"/>
    <lineage>
        <taxon>unclassified sequences</taxon>
        <taxon>metagenomes</taxon>
        <taxon>organismal metagenomes</taxon>
    </lineage>
</organism>
<dbReference type="Gene3D" id="3.90.228.20">
    <property type="match status" value="1"/>
</dbReference>
<proteinExistence type="predicted"/>